<dbReference type="Gene3D" id="2.170.270.10">
    <property type="entry name" value="SET domain"/>
    <property type="match status" value="1"/>
</dbReference>
<evidence type="ECO:0000313" key="4">
    <source>
        <dbReference type="Proteomes" id="UP001288620"/>
    </source>
</evidence>
<sequence>MPQPLSALPVNASALAPGAALPLARRLTAASPPYNTVTAIRNSAASLTSAQHNVGATGKQGGSVIDLHADALAAWQEITQYYSFKTALSNIFSPSLAKEKYETLNKNIAVIYAEVLNKITGWPPQPCRELADIIHRHFKNDDPDFLRLKHTIRQLEARYPHKTPADLVNGPLRKRVADNARAAAHRREHSTFVFKTKTAPAVALFEWFLTTFSPALCAAKHNVDHTRALKSELEAIEAEISAQRKGLDALSPKQKRQATLDIRCLESWKSILIAPEDAHARHQFWLAAEKRSDFMTRQEKSAAELRAERGYPGQPDSAKAAAPAPSDSSRQALLVTAPAVPIAQHLRFSGVTPKGLFAALTGVAALAGWAGWAGIRQLYRGAAPQPTSAVKSTPTWPVSPLLERSDDTLSALQRELDATLAAVVPSADGQLHVLSLSDRLRAIQQQYGDSQAFIDAVRALFAQHGELDALNRLFAPAQTQAGSVHPRLRREAASPSPLTSPLAAQLEIVKRLIAPSDQNAIDSENRYFTCWQDSLPQSEAFHWLRYAPLDRQKAFKRLLDQVASKQAALASTLKQVVEALPQRQTLTQRLLTFPLGTAPEHIVLHANVTERAGSLTLPVPVSLTLDEAWQTGELEALLAAPDLSVESRSERLFLDTQQRNAFRAAFKGLTPMPTAAVLADNEQFQLAFYQLTDAQFELSTLEAELKGQLRSNDHILGLAIVNKFRQGSPDVNAGTLTLRAQDATNAVFEVPLSGWLLLRDKDGCCVLYDADVNARSHVFPQESAMLQFVSENTLRQSVMTGRLEQSALAERNAQSWRAAEFFHALSQHPGTWFDRHASLHITPDDSPNFDRAIAAFSARLLARNLALLAANHAPRAPALRAQHLSENWERVSADTHLTSLLGFTRQWIKSQPEYGLFLQEKRVISQAADFDPDQVFIKLTGREERGTITEFAAWKRRHEQETHDLAAVMELLPASVDENDYVRDLATQEKVAFASALRTAIRAQAPATLPSAHERYIASLTPAEQARLDKGLQLYRKLNQYTVKRGLDEAMKAGYPGSAYIAMLQQKLDFSQPQNRALRDAWHAAKIAKMQLALETERRPGMNSTLPVADRQRIQQLLAVYPASTTKDNDFLAPLTVSNIAVPDMVMCTIRDRLTPGERASFDVRAYVYTPDALFGTHFFSLDDFRLLLQRSAQVRDVVTSRVALFDPKKAGSVFAPNKGSRYQVGYTLLAEGDFYTDMMTKLIAAADEQTVSRGEVIRDATILAAEILSVPFCLSGGPITNVLCAALTGVTVSNNIENAISAWRRNERDAALFSGLMATLGLLDLPFLGRAAKGVAHAAEPVSRSAKRVPEALQGVAGGAKGLLRANRKSAFRSTAEVSQALDVANRHASAFEAGWLKRGWAVNVDLGTAVRSTPHGKPAGEFFEQQGKWYIRERGYSGESPLVYQVKIESSGTVRVINSHRPDVPGDKIVWNGQKWIKAQAGLKAGGKNTVGTFDPQFDGLYPVRDANNRPLYILDISESSVNSQSKKVYDSKTVQPFIDNPLMKSANRGDVKKIQAERGRIDDSLYQPERKARYDNNIVVRPIAAQDVPEHESALIGEFGGFAARDIKQGEIIGVYSGRIVDIRHADADEFLTHAFQSKAGPGDKTRTLRYSGDNAISRINTVYEADGAGLRQAKTGYNAEAASFDITVAGYNPREPKLKLRLIALYATQDISRGKEFRWNYQYTPTEVQESLTH</sequence>
<dbReference type="EMBL" id="JAOBTT010000001">
    <property type="protein sequence ID" value="MDZ7277730.1"/>
    <property type="molecule type" value="Genomic_DNA"/>
</dbReference>
<organism evidence="3 4">
    <name type="scientific">Pantoea eucrina</name>
    <dbReference type="NCBI Taxonomy" id="472693"/>
    <lineage>
        <taxon>Bacteria</taxon>
        <taxon>Pseudomonadati</taxon>
        <taxon>Pseudomonadota</taxon>
        <taxon>Gammaproteobacteria</taxon>
        <taxon>Enterobacterales</taxon>
        <taxon>Erwiniaceae</taxon>
        <taxon>Pantoea</taxon>
    </lineage>
</organism>
<dbReference type="SUPFAM" id="SSF82199">
    <property type="entry name" value="SET domain"/>
    <property type="match status" value="1"/>
</dbReference>
<reference evidence="4" key="1">
    <citation type="submission" date="2023-07" db="EMBL/GenBank/DDBJ databases">
        <title>Structural and functional analysis of rice phyllospheric bacteria for their antimicrobial properties and defense elicitation against blast disease.</title>
        <authorList>
            <person name="Sahu K.P."/>
            <person name="Asharani P."/>
            <person name="Kumar M."/>
            <person name="Reddy B."/>
            <person name="Kumar A."/>
        </authorList>
    </citation>
    <scope>NUCLEOTIDE SEQUENCE [LARGE SCALE GENOMIC DNA]</scope>
    <source>
        <strain evidence="4">OsEp_Plm_30P10</strain>
    </source>
</reference>
<feature type="compositionally biased region" description="Basic and acidic residues" evidence="1">
    <location>
        <begin position="297"/>
        <end position="309"/>
    </location>
</feature>
<proteinExistence type="predicted"/>
<gene>
    <name evidence="3" type="ORF">N4G40_05480</name>
</gene>
<feature type="region of interest" description="Disordered" evidence="1">
    <location>
        <begin position="297"/>
        <end position="327"/>
    </location>
</feature>
<feature type="domain" description="SET" evidence="2">
    <location>
        <begin position="1579"/>
        <end position="1726"/>
    </location>
</feature>
<evidence type="ECO:0000313" key="3">
    <source>
        <dbReference type="EMBL" id="MDZ7277730.1"/>
    </source>
</evidence>
<protein>
    <recommendedName>
        <fullName evidence="2">SET domain-containing protein</fullName>
    </recommendedName>
</protein>
<accession>A0ABU5LCU9</accession>
<dbReference type="InterPro" id="IPR001214">
    <property type="entry name" value="SET_dom"/>
</dbReference>
<keyword evidence="4" id="KW-1185">Reference proteome</keyword>
<evidence type="ECO:0000256" key="1">
    <source>
        <dbReference type="SAM" id="MobiDB-lite"/>
    </source>
</evidence>
<comment type="caution">
    <text evidence="3">The sequence shown here is derived from an EMBL/GenBank/DDBJ whole genome shotgun (WGS) entry which is preliminary data.</text>
</comment>
<dbReference type="Proteomes" id="UP001288620">
    <property type="component" value="Unassembled WGS sequence"/>
</dbReference>
<name>A0ABU5LCU9_9GAMM</name>
<evidence type="ECO:0000259" key="2">
    <source>
        <dbReference type="PROSITE" id="PS50280"/>
    </source>
</evidence>
<dbReference type="PROSITE" id="PS50280">
    <property type="entry name" value="SET"/>
    <property type="match status" value="1"/>
</dbReference>
<feature type="compositionally biased region" description="Low complexity" evidence="1">
    <location>
        <begin position="315"/>
        <end position="327"/>
    </location>
</feature>
<dbReference type="RefSeq" id="WP_322541798.1">
    <property type="nucleotide sequence ID" value="NZ_JAOBTT010000001.1"/>
</dbReference>
<dbReference type="InterPro" id="IPR046341">
    <property type="entry name" value="SET_dom_sf"/>
</dbReference>